<name>A0A556N7R2_9FLAO</name>
<gene>
    <name evidence="2" type="ORF">FO442_03485</name>
</gene>
<evidence type="ECO:0008006" key="4">
    <source>
        <dbReference type="Google" id="ProtNLM"/>
    </source>
</evidence>
<feature type="region of interest" description="Disordered" evidence="1">
    <location>
        <begin position="22"/>
        <end position="48"/>
    </location>
</feature>
<protein>
    <recommendedName>
        <fullName evidence="4">Lipoprotein</fullName>
    </recommendedName>
</protein>
<dbReference type="PROSITE" id="PS51257">
    <property type="entry name" value="PROKAR_LIPOPROTEIN"/>
    <property type="match status" value="1"/>
</dbReference>
<dbReference type="OrthoDB" id="277821at2"/>
<sequence>MKQLVFCFSICLLTTACSEGSKKEASDKSKPANEVAAVQTEEQPADTVPQRNPVVRKLTPDQIGKLNKLLPKKTVESMISYLDSLSFVHTDKDFARVYHNGKKIFADIEKAVSTKFPDGYSGMEALSFINKSFALRSSCEAECTEFVLDYNFLDLQKLAQYTKGEADDDFMALKILAEGEQGRHEPGWLNFFERTWDYGGGSLLGDSNNYKFLSGSFLVIQKSDLFKKDLLTLRGRVIRDMEHPIYMFPKSVVLAEINRILKTKIVSYPEAHRILLLKQSIERDQEEPALQFNCSDPESNCNWGG</sequence>
<proteinExistence type="predicted"/>
<comment type="caution">
    <text evidence="2">The sequence shown here is derived from an EMBL/GenBank/DDBJ whole genome shotgun (WGS) entry which is preliminary data.</text>
</comment>
<dbReference type="AlphaFoldDB" id="A0A556N7R2"/>
<evidence type="ECO:0000256" key="1">
    <source>
        <dbReference type="SAM" id="MobiDB-lite"/>
    </source>
</evidence>
<keyword evidence="3" id="KW-1185">Reference proteome</keyword>
<dbReference type="Proteomes" id="UP000316008">
    <property type="component" value="Unassembled WGS sequence"/>
</dbReference>
<reference evidence="2 3" key="1">
    <citation type="submission" date="2019-07" db="EMBL/GenBank/DDBJ databases">
        <authorList>
            <person name="Huq M.A."/>
        </authorList>
    </citation>
    <scope>NUCLEOTIDE SEQUENCE [LARGE SCALE GENOMIC DNA]</scope>
    <source>
        <strain evidence="2 3">MAH-3</strain>
    </source>
</reference>
<accession>A0A556N7R2</accession>
<dbReference type="RefSeq" id="WP_144331749.1">
    <property type="nucleotide sequence ID" value="NZ_VLPL01000001.1"/>
</dbReference>
<evidence type="ECO:0000313" key="2">
    <source>
        <dbReference type="EMBL" id="TSJ48214.1"/>
    </source>
</evidence>
<evidence type="ECO:0000313" key="3">
    <source>
        <dbReference type="Proteomes" id="UP000316008"/>
    </source>
</evidence>
<organism evidence="2 3">
    <name type="scientific">Fluviicola chungangensis</name>
    <dbReference type="NCBI Taxonomy" id="2597671"/>
    <lineage>
        <taxon>Bacteria</taxon>
        <taxon>Pseudomonadati</taxon>
        <taxon>Bacteroidota</taxon>
        <taxon>Flavobacteriia</taxon>
        <taxon>Flavobacteriales</taxon>
        <taxon>Crocinitomicaceae</taxon>
        <taxon>Fluviicola</taxon>
    </lineage>
</organism>
<dbReference type="EMBL" id="VLPL01000001">
    <property type="protein sequence ID" value="TSJ48214.1"/>
    <property type="molecule type" value="Genomic_DNA"/>
</dbReference>
<feature type="compositionally biased region" description="Basic and acidic residues" evidence="1">
    <location>
        <begin position="22"/>
        <end position="31"/>
    </location>
</feature>